<feature type="domain" description="ArnT-like N-terminal" evidence="11">
    <location>
        <begin position="77"/>
        <end position="235"/>
    </location>
</feature>
<keyword evidence="4 10" id="KW-0328">Glycosyltransferase</keyword>
<feature type="transmembrane region" description="Helical" evidence="10">
    <location>
        <begin position="217"/>
        <end position="236"/>
    </location>
</feature>
<feature type="transmembrane region" description="Helical" evidence="10">
    <location>
        <begin position="467"/>
        <end position="484"/>
    </location>
</feature>
<keyword evidence="7 10" id="KW-1133">Transmembrane helix</keyword>
<keyword evidence="14" id="KW-1185">Reference proteome</keyword>
<comment type="subcellular location">
    <subcellularLocation>
        <location evidence="10">Cell membrane</location>
    </subcellularLocation>
    <subcellularLocation>
        <location evidence="1">Endomembrane system</location>
        <topology evidence="1">Multi-pass membrane protein</topology>
    </subcellularLocation>
</comment>
<evidence type="ECO:0000256" key="1">
    <source>
        <dbReference type="ARBA" id="ARBA00004127"/>
    </source>
</evidence>
<feature type="domain" description="Protein O-mannosyl-transferase C-terminal four TM" evidence="12">
    <location>
        <begin position="375"/>
        <end position="567"/>
    </location>
</feature>
<dbReference type="EMBL" id="JBHTAJ010000005">
    <property type="protein sequence ID" value="MFC7178641.1"/>
    <property type="molecule type" value="Genomic_DNA"/>
</dbReference>
<evidence type="ECO:0000256" key="9">
    <source>
        <dbReference type="ARBA" id="ARBA00093617"/>
    </source>
</evidence>
<dbReference type="Pfam" id="PF02366">
    <property type="entry name" value="PMT"/>
    <property type="match status" value="1"/>
</dbReference>
<protein>
    <recommendedName>
        <fullName evidence="9 10">Polyprenol-phosphate-mannose--protein mannosyltransferase</fullName>
        <ecNumber evidence="10">2.4.1.-</ecNumber>
    </recommendedName>
</protein>
<dbReference type="EC" id="2.4.1.-" evidence="10"/>
<dbReference type="Proteomes" id="UP001596435">
    <property type="component" value="Unassembled WGS sequence"/>
</dbReference>
<dbReference type="PANTHER" id="PTHR10050:SF46">
    <property type="entry name" value="PROTEIN O-MANNOSYL-TRANSFERASE 2"/>
    <property type="match status" value="1"/>
</dbReference>
<name>A0ABW2FMZ0_9ACTN</name>
<feature type="transmembrane region" description="Helical" evidence="10">
    <location>
        <begin position="526"/>
        <end position="548"/>
    </location>
</feature>
<evidence type="ECO:0000256" key="5">
    <source>
        <dbReference type="ARBA" id="ARBA00022679"/>
    </source>
</evidence>
<proteinExistence type="inferred from homology"/>
<feature type="transmembrane region" description="Helical" evidence="10">
    <location>
        <begin position="166"/>
        <end position="183"/>
    </location>
</feature>
<evidence type="ECO:0000313" key="13">
    <source>
        <dbReference type="EMBL" id="MFC7178641.1"/>
    </source>
</evidence>
<feature type="transmembrane region" description="Helical" evidence="10">
    <location>
        <begin position="331"/>
        <end position="351"/>
    </location>
</feature>
<dbReference type="InterPro" id="IPR003342">
    <property type="entry name" value="ArnT-like_N"/>
</dbReference>
<evidence type="ECO:0000256" key="10">
    <source>
        <dbReference type="RuleBase" id="RU367007"/>
    </source>
</evidence>
<keyword evidence="10" id="KW-1003">Cell membrane</keyword>
<feature type="transmembrane region" description="Helical" evidence="10">
    <location>
        <begin position="443"/>
        <end position="460"/>
    </location>
</feature>
<evidence type="ECO:0000313" key="14">
    <source>
        <dbReference type="Proteomes" id="UP001596435"/>
    </source>
</evidence>
<evidence type="ECO:0000256" key="8">
    <source>
        <dbReference type="ARBA" id="ARBA00023136"/>
    </source>
</evidence>
<keyword evidence="6 10" id="KW-0812">Transmembrane</keyword>
<comment type="function">
    <text evidence="10">Protein O-mannosyltransferase that catalyzes the transfer of a single mannose residue from a polyprenol phospho-mannosyl lipidic donor to the hydroxyl group of selected serine and threonine residues in acceptor proteins.</text>
</comment>
<feature type="transmembrane region" description="Helical" evidence="10">
    <location>
        <begin position="190"/>
        <end position="211"/>
    </location>
</feature>
<keyword evidence="8 10" id="KW-0472">Membrane</keyword>
<evidence type="ECO:0000256" key="4">
    <source>
        <dbReference type="ARBA" id="ARBA00022676"/>
    </source>
</evidence>
<dbReference type="PANTHER" id="PTHR10050">
    <property type="entry name" value="DOLICHYL-PHOSPHATE-MANNOSE--PROTEIN MANNOSYLTRANSFERASE"/>
    <property type="match status" value="1"/>
</dbReference>
<feature type="transmembrane region" description="Helical" evidence="10">
    <location>
        <begin position="490"/>
        <end position="514"/>
    </location>
</feature>
<dbReference type="RefSeq" id="WP_380230448.1">
    <property type="nucleotide sequence ID" value="NZ_JBHSVH010000002.1"/>
</dbReference>
<comment type="similarity">
    <text evidence="3 10">Belongs to the glycosyltransferase 39 family.</text>
</comment>
<feature type="transmembrane region" description="Helical" evidence="10">
    <location>
        <begin position="293"/>
        <end position="310"/>
    </location>
</feature>
<dbReference type="InterPro" id="IPR027005">
    <property type="entry name" value="PMT-like"/>
</dbReference>
<sequence>MPAPVDAPPKAAGRRAISWARQLRDFGYGGPPHPSVHDRLVVPFPAPGTRVWRALGLPPAAAYRLARWSGWGGPLLVALLAGLPRFWRLGSPRAVVFDETYYAKDAWSLLQHGYETGWPDRLVSDPQILARPQGIPLSDTGAFVAHPPTGKWVIALGEWMFGLHPFGWRFMTAALGTLSVLMLCRTGRRLFRSTLLGCVAGALLAMDGLHLVMSRTALLDLVVMVFALAAFGCLLIDRDRARARLAAALPVDEEGRARPDGRTGDRAGTGARPWRLAAGLFLGLSASTKWNGLYFLAFFIVLTLLWDVGARRVAGAHRPYLAVLRRDGRSVLALVPVAGLTYLATWTGWFLSDGGYGRHWADGRDSAWPWIPAALRSLWHYEAEVYRFNVGLHTPHPYESNPWSWLVLGRPVLFHYAFPQVGTDGCRAAAGCTQTVLALGTPLLWWSACCALVYLLHRWALRRDWRAGAVLCAVGAGYLPWFLYQDRTIFSFYAVVFAPYLCLAVTMTLAALLGPPGSAEGRRLRGVAAAALVVLLIAWNFLYFLPIYTGQTIPYASWRARLWLTTWF</sequence>
<dbReference type="InterPro" id="IPR032421">
    <property type="entry name" value="PMT_4TMC"/>
</dbReference>
<accession>A0ABW2FMZ0</accession>
<evidence type="ECO:0000259" key="11">
    <source>
        <dbReference type="Pfam" id="PF02366"/>
    </source>
</evidence>
<reference evidence="14" key="1">
    <citation type="journal article" date="2019" name="Int. J. Syst. Evol. Microbiol.">
        <title>The Global Catalogue of Microorganisms (GCM) 10K type strain sequencing project: providing services to taxonomists for standard genome sequencing and annotation.</title>
        <authorList>
            <consortium name="The Broad Institute Genomics Platform"/>
            <consortium name="The Broad Institute Genome Sequencing Center for Infectious Disease"/>
            <person name="Wu L."/>
            <person name="Ma J."/>
        </authorList>
    </citation>
    <scope>NUCLEOTIDE SEQUENCE [LARGE SCALE GENOMIC DNA]</scope>
    <source>
        <strain evidence="14">CGMCC 1.12859</strain>
    </source>
</reference>
<evidence type="ECO:0000256" key="3">
    <source>
        <dbReference type="ARBA" id="ARBA00007222"/>
    </source>
</evidence>
<comment type="caution">
    <text evidence="13">The sequence shown here is derived from an EMBL/GenBank/DDBJ whole genome shotgun (WGS) entry which is preliminary data.</text>
</comment>
<keyword evidence="5 10" id="KW-0808">Transferase</keyword>
<organism evidence="13 14">
    <name type="scientific">Kitasatospora paranensis</name>
    <dbReference type="NCBI Taxonomy" id="258053"/>
    <lineage>
        <taxon>Bacteria</taxon>
        <taxon>Bacillati</taxon>
        <taxon>Actinomycetota</taxon>
        <taxon>Actinomycetes</taxon>
        <taxon>Kitasatosporales</taxon>
        <taxon>Streptomycetaceae</taxon>
        <taxon>Kitasatospora</taxon>
    </lineage>
</organism>
<evidence type="ECO:0000256" key="6">
    <source>
        <dbReference type="ARBA" id="ARBA00022692"/>
    </source>
</evidence>
<dbReference type="GO" id="GO:0016757">
    <property type="term" value="F:glycosyltransferase activity"/>
    <property type="evidence" value="ECO:0007669"/>
    <property type="project" value="UniProtKB-KW"/>
</dbReference>
<gene>
    <name evidence="13" type="ORF">ACFQMG_03565</name>
</gene>
<evidence type="ECO:0000256" key="7">
    <source>
        <dbReference type="ARBA" id="ARBA00022989"/>
    </source>
</evidence>
<dbReference type="Pfam" id="PF16192">
    <property type="entry name" value="PMT_4TMC"/>
    <property type="match status" value="1"/>
</dbReference>
<evidence type="ECO:0000256" key="2">
    <source>
        <dbReference type="ARBA" id="ARBA00004922"/>
    </source>
</evidence>
<comment type="pathway">
    <text evidence="2 10">Protein modification; protein glycosylation.</text>
</comment>
<evidence type="ECO:0000259" key="12">
    <source>
        <dbReference type="Pfam" id="PF16192"/>
    </source>
</evidence>